<dbReference type="Proteomes" id="UP000582090">
    <property type="component" value="Unassembled WGS sequence"/>
</dbReference>
<organism evidence="1 2">
    <name type="scientific">Rhizobium metallidurans</name>
    <dbReference type="NCBI Taxonomy" id="1265931"/>
    <lineage>
        <taxon>Bacteria</taxon>
        <taxon>Pseudomonadati</taxon>
        <taxon>Pseudomonadota</taxon>
        <taxon>Alphaproteobacteria</taxon>
        <taxon>Hyphomicrobiales</taxon>
        <taxon>Rhizobiaceae</taxon>
        <taxon>Rhizobium/Agrobacterium group</taxon>
        <taxon>Rhizobium</taxon>
    </lineage>
</organism>
<comment type="caution">
    <text evidence="1">The sequence shown here is derived from an EMBL/GenBank/DDBJ whole genome shotgun (WGS) entry which is preliminary data.</text>
</comment>
<dbReference type="InterPro" id="IPR025528">
    <property type="entry name" value="BrnA_antitoxin"/>
</dbReference>
<gene>
    <name evidence="1" type="ORF">GGQ67_003301</name>
</gene>
<dbReference type="AlphaFoldDB" id="A0A7W6CSG0"/>
<keyword evidence="2" id="KW-1185">Reference proteome</keyword>
<protein>
    <submittedName>
        <fullName evidence="1">Uncharacterized protein (DUF4415 family)</fullName>
    </submittedName>
</protein>
<name>A0A7W6CSG0_9HYPH</name>
<proteinExistence type="predicted"/>
<sequence>MTKSKAAKGTDWARVQALSDDEIERMAIEDAENPASAAADWADAAVGLPPLKAPVNAKFDADVVEWFKSQGRGYQTRMNAVLRMYMESHRKTG</sequence>
<dbReference type="EMBL" id="JACIDW010000011">
    <property type="protein sequence ID" value="MBB3965626.1"/>
    <property type="molecule type" value="Genomic_DNA"/>
</dbReference>
<evidence type="ECO:0000313" key="2">
    <source>
        <dbReference type="Proteomes" id="UP000582090"/>
    </source>
</evidence>
<dbReference type="RefSeq" id="WP_183901173.1">
    <property type="nucleotide sequence ID" value="NZ_JACIDW010000011.1"/>
</dbReference>
<evidence type="ECO:0000313" key="1">
    <source>
        <dbReference type="EMBL" id="MBB3965626.1"/>
    </source>
</evidence>
<accession>A0A7W6CSG0</accession>
<dbReference type="Pfam" id="PF14384">
    <property type="entry name" value="BrnA_antitoxin"/>
    <property type="match status" value="1"/>
</dbReference>
<reference evidence="1 2" key="1">
    <citation type="submission" date="2020-08" db="EMBL/GenBank/DDBJ databases">
        <title>Genomic Encyclopedia of Type Strains, Phase IV (KMG-IV): sequencing the most valuable type-strain genomes for metagenomic binning, comparative biology and taxonomic classification.</title>
        <authorList>
            <person name="Goeker M."/>
        </authorList>
    </citation>
    <scope>NUCLEOTIDE SEQUENCE [LARGE SCALE GENOMIC DNA]</scope>
    <source>
        <strain evidence="1 2">DSM 26575</strain>
    </source>
</reference>